<feature type="compositionally biased region" description="Polar residues" evidence="1">
    <location>
        <begin position="111"/>
        <end position="122"/>
    </location>
</feature>
<proteinExistence type="predicted"/>
<keyword evidence="3" id="KW-1185">Reference proteome</keyword>
<name>A0AAD8UU86_GLOAC</name>
<organism evidence="2 3">
    <name type="scientific">Glomerella acutata</name>
    <name type="common">Colletotrichum acutatum</name>
    <dbReference type="NCBI Taxonomy" id="27357"/>
    <lineage>
        <taxon>Eukaryota</taxon>
        <taxon>Fungi</taxon>
        <taxon>Dikarya</taxon>
        <taxon>Ascomycota</taxon>
        <taxon>Pezizomycotina</taxon>
        <taxon>Sordariomycetes</taxon>
        <taxon>Hypocreomycetidae</taxon>
        <taxon>Glomerellales</taxon>
        <taxon>Glomerellaceae</taxon>
        <taxon>Colletotrichum</taxon>
        <taxon>Colletotrichum acutatum species complex</taxon>
    </lineage>
</organism>
<dbReference type="EMBL" id="JAHMHS010000033">
    <property type="protein sequence ID" value="KAK1726385.1"/>
    <property type="molecule type" value="Genomic_DNA"/>
</dbReference>
<dbReference type="RefSeq" id="XP_060366440.1">
    <property type="nucleotide sequence ID" value="XM_060502016.1"/>
</dbReference>
<feature type="region of interest" description="Disordered" evidence="1">
    <location>
        <begin position="39"/>
        <end position="138"/>
    </location>
</feature>
<evidence type="ECO:0000313" key="3">
    <source>
        <dbReference type="Proteomes" id="UP001244207"/>
    </source>
</evidence>
<feature type="compositionally biased region" description="Polar residues" evidence="1">
    <location>
        <begin position="61"/>
        <end position="73"/>
    </location>
</feature>
<dbReference type="GeneID" id="85385915"/>
<protein>
    <submittedName>
        <fullName evidence="2">Uncharacterized protein</fullName>
    </submittedName>
</protein>
<dbReference type="Proteomes" id="UP001244207">
    <property type="component" value="Unassembled WGS sequence"/>
</dbReference>
<sequence>MQPPTIFRVRRTLHGSLDHAYLLQIRSHFSGRNGLMDRRVGRRKGRVRSIKPQACPGPIQPSETHTVRQVSSNRESRPMCFSNPSQPAQLRKHPATLAHAWRSPNQPPSQRPAQQFASTPSNCEGPESSYDIPPVKRY</sequence>
<evidence type="ECO:0000313" key="2">
    <source>
        <dbReference type="EMBL" id="KAK1726385.1"/>
    </source>
</evidence>
<dbReference type="AlphaFoldDB" id="A0AAD8UU86"/>
<feature type="compositionally biased region" description="Basic residues" evidence="1">
    <location>
        <begin position="40"/>
        <end position="49"/>
    </location>
</feature>
<reference evidence="2" key="1">
    <citation type="submission" date="2021-12" db="EMBL/GenBank/DDBJ databases">
        <title>Comparative genomics, transcriptomics and evolutionary studies reveal genomic signatures of adaptation to plant cell wall in hemibiotrophic fungi.</title>
        <authorList>
            <consortium name="DOE Joint Genome Institute"/>
            <person name="Baroncelli R."/>
            <person name="Diaz J.F."/>
            <person name="Benocci T."/>
            <person name="Peng M."/>
            <person name="Battaglia E."/>
            <person name="Haridas S."/>
            <person name="Andreopoulos W."/>
            <person name="Labutti K."/>
            <person name="Pangilinan J."/>
            <person name="Floch G.L."/>
            <person name="Makela M.R."/>
            <person name="Henrissat B."/>
            <person name="Grigoriev I.V."/>
            <person name="Crouch J.A."/>
            <person name="De Vries R.P."/>
            <person name="Sukno S.A."/>
            <person name="Thon M.R."/>
        </authorList>
    </citation>
    <scope>NUCLEOTIDE SEQUENCE</scope>
    <source>
        <strain evidence="2">CBS 112980</strain>
    </source>
</reference>
<evidence type="ECO:0000256" key="1">
    <source>
        <dbReference type="SAM" id="MobiDB-lite"/>
    </source>
</evidence>
<accession>A0AAD8UU86</accession>
<comment type="caution">
    <text evidence="2">The sequence shown here is derived from an EMBL/GenBank/DDBJ whole genome shotgun (WGS) entry which is preliminary data.</text>
</comment>
<gene>
    <name evidence="2" type="ORF">BDZ83DRAFT_264124</name>
</gene>